<feature type="transmembrane region" description="Helical" evidence="6">
    <location>
        <begin position="273"/>
        <end position="301"/>
    </location>
</feature>
<dbReference type="EMBL" id="JACHGJ010000010">
    <property type="protein sequence ID" value="MBB6482188.1"/>
    <property type="molecule type" value="Genomic_DNA"/>
</dbReference>
<evidence type="ECO:0000256" key="5">
    <source>
        <dbReference type="ARBA" id="ARBA00023136"/>
    </source>
</evidence>
<dbReference type="PANTHER" id="PTHR47089:SF1">
    <property type="entry name" value="GUANOSINE ABC TRANSPORTER PERMEASE PROTEIN NUPP"/>
    <property type="match status" value="1"/>
</dbReference>
<dbReference type="GO" id="GO:0005886">
    <property type="term" value="C:plasma membrane"/>
    <property type="evidence" value="ECO:0007669"/>
    <property type="project" value="UniProtKB-SubCell"/>
</dbReference>
<name>A0A841RI28_9SPIO</name>
<feature type="transmembrane region" description="Helical" evidence="6">
    <location>
        <begin position="52"/>
        <end position="75"/>
    </location>
</feature>
<protein>
    <submittedName>
        <fullName evidence="7">Simple sugar transport system permease protein</fullName>
    </submittedName>
</protein>
<gene>
    <name evidence="7" type="ORF">HNR50_003877</name>
</gene>
<keyword evidence="3 6" id="KW-0812">Transmembrane</keyword>
<comment type="caution">
    <text evidence="7">The sequence shown here is derived from an EMBL/GenBank/DDBJ whole genome shotgun (WGS) entry which is preliminary data.</text>
</comment>
<keyword evidence="8" id="KW-1185">Reference proteome</keyword>
<dbReference type="GO" id="GO:0022857">
    <property type="term" value="F:transmembrane transporter activity"/>
    <property type="evidence" value="ECO:0007669"/>
    <property type="project" value="InterPro"/>
</dbReference>
<dbReference type="Pfam" id="PF02653">
    <property type="entry name" value="BPD_transp_2"/>
    <property type="match status" value="1"/>
</dbReference>
<evidence type="ECO:0000256" key="6">
    <source>
        <dbReference type="SAM" id="Phobius"/>
    </source>
</evidence>
<feature type="transmembrane region" description="Helical" evidence="6">
    <location>
        <begin position="141"/>
        <end position="159"/>
    </location>
</feature>
<evidence type="ECO:0000256" key="4">
    <source>
        <dbReference type="ARBA" id="ARBA00022989"/>
    </source>
</evidence>
<feature type="transmembrane region" description="Helical" evidence="6">
    <location>
        <begin position="12"/>
        <end position="32"/>
    </location>
</feature>
<feature type="transmembrane region" description="Helical" evidence="6">
    <location>
        <begin position="232"/>
        <end position="253"/>
    </location>
</feature>
<keyword evidence="7" id="KW-0813">Transport</keyword>
<organism evidence="7 8">
    <name type="scientific">Spirochaeta isovalerica</name>
    <dbReference type="NCBI Taxonomy" id="150"/>
    <lineage>
        <taxon>Bacteria</taxon>
        <taxon>Pseudomonadati</taxon>
        <taxon>Spirochaetota</taxon>
        <taxon>Spirochaetia</taxon>
        <taxon>Spirochaetales</taxon>
        <taxon>Spirochaetaceae</taxon>
        <taxon>Spirochaeta</taxon>
    </lineage>
</organism>
<dbReference type="AlphaFoldDB" id="A0A841RI28"/>
<evidence type="ECO:0000313" key="7">
    <source>
        <dbReference type="EMBL" id="MBB6482188.1"/>
    </source>
</evidence>
<dbReference type="InterPro" id="IPR001851">
    <property type="entry name" value="ABC_transp_permease"/>
</dbReference>
<evidence type="ECO:0000256" key="2">
    <source>
        <dbReference type="ARBA" id="ARBA00022475"/>
    </source>
</evidence>
<comment type="subcellular location">
    <subcellularLocation>
        <location evidence="1">Cell membrane</location>
        <topology evidence="1">Multi-pass membrane protein</topology>
    </subcellularLocation>
</comment>
<evidence type="ECO:0000256" key="1">
    <source>
        <dbReference type="ARBA" id="ARBA00004651"/>
    </source>
</evidence>
<keyword evidence="2" id="KW-1003">Cell membrane</keyword>
<dbReference type="PANTHER" id="PTHR47089">
    <property type="entry name" value="ABC TRANSPORTER, PERMEASE PROTEIN"/>
    <property type="match status" value="1"/>
</dbReference>
<reference evidence="7 8" key="1">
    <citation type="submission" date="2020-08" db="EMBL/GenBank/DDBJ databases">
        <title>Genomic Encyclopedia of Type Strains, Phase IV (KMG-IV): sequencing the most valuable type-strain genomes for metagenomic binning, comparative biology and taxonomic classification.</title>
        <authorList>
            <person name="Goeker M."/>
        </authorList>
    </citation>
    <scope>NUCLEOTIDE SEQUENCE [LARGE SCALE GENOMIC DNA]</scope>
    <source>
        <strain evidence="7 8">DSM 2461</strain>
    </source>
</reference>
<proteinExistence type="predicted"/>
<keyword evidence="4 6" id="KW-1133">Transmembrane helix</keyword>
<keyword evidence="7" id="KW-0762">Sugar transport</keyword>
<keyword evidence="5 6" id="KW-0472">Membrane</keyword>
<dbReference type="Proteomes" id="UP000587760">
    <property type="component" value="Unassembled WGS sequence"/>
</dbReference>
<accession>A0A841RI28</accession>
<dbReference type="CDD" id="cd06580">
    <property type="entry name" value="TM_PBP1_transp_TpRbsC_like"/>
    <property type="match status" value="1"/>
</dbReference>
<evidence type="ECO:0000313" key="8">
    <source>
        <dbReference type="Proteomes" id="UP000587760"/>
    </source>
</evidence>
<feature type="transmembrane region" description="Helical" evidence="6">
    <location>
        <begin position="87"/>
        <end position="104"/>
    </location>
</feature>
<feature type="transmembrane region" description="Helical" evidence="6">
    <location>
        <begin position="191"/>
        <end position="211"/>
    </location>
</feature>
<evidence type="ECO:0000256" key="3">
    <source>
        <dbReference type="ARBA" id="ARBA00022692"/>
    </source>
</evidence>
<feature type="transmembrane region" description="Helical" evidence="6">
    <location>
        <begin position="110"/>
        <end position="129"/>
    </location>
</feature>
<dbReference type="RefSeq" id="WP_184748422.1">
    <property type="nucleotide sequence ID" value="NZ_JACHGJ010000010.1"/>
</dbReference>
<sequence>MRGRHRLFGRFAGTMITLIAVFLTAVLFLLVFSNDKGESLYYFFAGPFLTSLSIGNMLSSFTLLTFSGLAITVAFRADVFNLGGEGQIYIGALAATFFLLRFPAMGGEWGILMATGTAALAGGILAGLSGWLKARWNVDELISSFLLSGGIIHVIDYLITGPLSDRNSYLLTTGTVGEAFWLTRLMPPSNLNSSFFGALFAVAAMALFLYYTKQGYELRICGMNREFAYYGGLNTSLYIILPMFLSGAVMGLVGSSAVLGIHHSTIKGFYSGIGWNGIAVALIAGTNPLAVIPSAFVFAFLNQAASTAMMRADFPFELGGLIQAVVFLFISSKILAEKAESILSFIKEKKGAGK</sequence>